<sequence length="221" mass="23977">MDLVIGKHCSVVECNVRDLLPIECSCQKFFCRNHISLEKHRCPGKPGVSPEGQTTTWSKRASCGMADCNKLTLASAFDGSGSSLSNLNDGICLECKGAFCATHRHPSSHACISANNLPPVSKSADAKAILAKNFPTISKPTGTRAPITSGKLPTDPVKLARFRAVELMKMRHKAVPGDGRDKTTSVPIEERLHVTAVADRANPSRTQVLWFRKVSIILSWL</sequence>
<gene>
    <name evidence="5" type="ORF">BS47DRAFT_1341006</name>
</gene>
<dbReference type="GO" id="GO:0005737">
    <property type="term" value="C:cytoplasm"/>
    <property type="evidence" value="ECO:0007669"/>
    <property type="project" value="TreeGrafter"/>
</dbReference>
<keyword evidence="1" id="KW-0479">Metal-binding</keyword>
<dbReference type="EMBL" id="MU128940">
    <property type="protein sequence ID" value="KAF9516372.1"/>
    <property type="molecule type" value="Genomic_DNA"/>
</dbReference>
<dbReference type="InterPro" id="IPR035896">
    <property type="entry name" value="AN1-like_Znf"/>
</dbReference>
<keyword evidence="3" id="KW-0862">Zinc</keyword>
<feature type="domain" description="AN1-type" evidence="4">
    <location>
        <begin position="63"/>
        <end position="116"/>
    </location>
</feature>
<dbReference type="Proteomes" id="UP000886523">
    <property type="component" value="Unassembled WGS sequence"/>
</dbReference>
<keyword evidence="2" id="KW-0863">Zinc-finger</keyword>
<dbReference type="SMART" id="SM00154">
    <property type="entry name" value="ZnF_AN1"/>
    <property type="match status" value="2"/>
</dbReference>
<dbReference type="InterPro" id="IPR000058">
    <property type="entry name" value="Znf_AN1"/>
</dbReference>
<accession>A0A9P6B2W1</accession>
<reference evidence="5" key="1">
    <citation type="journal article" date="2020" name="Nat. Commun.">
        <title>Large-scale genome sequencing of mycorrhizal fungi provides insights into the early evolution of symbiotic traits.</title>
        <authorList>
            <person name="Miyauchi S."/>
            <person name="Kiss E."/>
            <person name="Kuo A."/>
            <person name="Drula E."/>
            <person name="Kohler A."/>
            <person name="Sanchez-Garcia M."/>
            <person name="Morin E."/>
            <person name="Andreopoulos B."/>
            <person name="Barry K.W."/>
            <person name="Bonito G."/>
            <person name="Buee M."/>
            <person name="Carver A."/>
            <person name="Chen C."/>
            <person name="Cichocki N."/>
            <person name="Clum A."/>
            <person name="Culley D."/>
            <person name="Crous P.W."/>
            <person name="Fauchery L."/>
            <person name="Girlanda M."/>
            <person name="Hayes R.D."/>
            <person name="Keri Z."/>
            <person name="LaButti K."/>
            <person name="Lipzen A."/>
            <person name="Lombard V."/>
            <person name="Magnuson J."/>
            <person name="Maillard F."/>
            <person name="Murat C."/>
            <person name="Nolan M."/>
            <person name="Ohm R.A."/>
            <person name="Pangilinan J."/>
            <person name="Pereira M.F."/>
            <person name="Perotto S."/>
            <person name="Peter M."/>
            <person name="Pfister S."/>
            <person name="Riley R."/>
            <person name="Sitrit Y."/>
            <person name="Stielow J.B."/>
            <person name="Szollosi G."/>
            <person name="Zifcakova L."/>
            <person name="Stursova M."/>
            <person name="Spatafora J.W."/>
            <person name="Tedersoo L."/>
            <person name="Vaario L.M."/>
            <person name="Yamada A."/>
            <person name="Yan M."/>
            <person name="Wang P."/>
            <person name="Xu J."/>
            <person name="Bruns T."/>
            <person name="Baldrian P."/>
            <person name="Vilgalys R."/>
            <person name="Dunand C."/>
            <person name="Henrissat B."/>
            <person name="Grigoriev I.V."/>
            <person name="Hibbett D."/>
            <person name="Nagy L.G."/>
            <person name="Martin F.M."/>
        </authorList>
    </citation>
    <scope>NUCLEOTIDE SEQUENCE</scope>
    <source>
        <strain evidence="5">UP504</strain>
    </source>
</reference>
<evidence type="ECO:0000256" key="3">
    <source>
        <dbReference type="ARBA" id="ARBA00022833"/>
    </source>
</evidence>
<dbReference type="OrthoDB" id="431929at2759"/>
<dbReference type="GO" id="GO:0008270">
    <property type="term" value="F:zinc ion binding"/>
    <property type="evidence" value="ECO:0007669"/>
    <property type="project" value="UniProtKB-KW"/>
</dbReference>
<dbReference type="PANTHER" id="PTHR14677:SF20">
    <property type="entry name" value="ZINC FINGER AN1-TYPE CONTAINING 2A-RELATED"/>
    <property type="match status" value="1"/>
</dbReference>
<evidence type="ECO:0000259" key="4">
    <source>
        <dbReference type="SMART" id="SM00154"/>
    </source>
</evidence>
<dbReference type="Pfam" id="PF01428">
    <property type="entry name" value="zf-AN1"/>
    <property type="match status" value="2"/>
</dbReference>
<evidence type="ECO:0000256" key="1">
    <source>
        <dbReference type="ARBA" id="ARBA00022723"/>
    </source>
</evidence>
<evidence type="ECO:0000313" key="6">
    <source>
        <dbReference type="Proteomes" id="UP000886523"/>
    </source>
</evidence>
<proteinExistence type="predicted"/>
<organism evidence="5 6">
    <name type="scientific">Hydnum rufescens UP504</name>
    <dbReference type="NCBI Taxonomy" id="1448309"/>
    <lineage>
        <taxon>Eukaryota</taxon>
        <taxon>Fungi</taxon>
        <taxon>Dikarya</taxon>
        <taxon>Basidiomycota</taxon>
        <taxon>Agaricomycotina</taxon>
        <taxon>Agaricomycetes</taxon>
        <taxon>Cantharellales</taxon>
        <taxon>Hydnaceae</taxon>
        <taxon>Hydnum</taxon>
    </lineage>
</organism>
<keyword evidence="6" id="KW-1185">Reference proteome</keyword>
<name>A0A9P6B2W1_9AGAM</name>
<dbReference type="SUPFAM" id="SSF118310">
    <property type="entry name" value="AN1-like Zinc finger"/>
    <property type="match status" value="2"/>
</dbReference>
<comment type="caution">
    <text evidence="5">The sequence shown here is derived from an EMBL/GenBank/DDBJ whole genome shotgun (WGS) entry which is preliminary data.</text>
</comment>
<dbReference type="PANTHER" id="PTHR14677">
    <property type="entry name" value="ARSENITE INDUCUBLE RNA ASSOCIATED PROTEIN AIP-1-RELATED"/>
    <property type="match status" value="1"/>
</dbReference>
<feature type="domain" description="AN1-type" evidence="4">
    <location>
        <begin position="9"/>
        <end position="47"/>
    </location>
</feature>
<evidence type="ECO:0000313" key="5">
    <source>
        <dbReference type="EMBL" id="KAF9516372.1"/>
    </source>
</evidence>
<evidence type="ECO:0000256" key="2">
    <source>
        <dbReference type="ARBA" id="ARBA00022771"/>
    </source>
</evidence>
<dbReference type="Gene3D" id="4.10.1110.10">
    <property type="entry name" value="AN1-like Zinc finger"/>
    <property type="match status" value="2"/>
</dbReference>
<dbReference type="AlphaFoldDB" id="A0A9P6B2W1"/>
<protein>
    <recommendedName>
        <fullName evidence="4">AN1-type domain-containing protein</fullName>
    </recommendedName>
</protein>